<evidence type="ECO:0000313" key="13">
    <source>
        <dbReference type="Proteomes" id="UP000694843"/>
    </source>
</evidence>
<dbReference type="GO" id="GO:0052650">
    <property type="term" value="F:all-trans-retinol dehydrogenase (NADP+) activity"/>
    <property type="evidence" value="ECO:0007669"/>
    <property type="project" value="UniProtKB-ARBA"/>
</dbReference>
<evidence type="ECO:0000256" key="2">
    <source>
        <dbReference type="ARBA" id="ARBA00006484"/>
    </source>
</evidence>
<evidence type="ECO:0000313" key="14">
    <source>
        <dbReference type="RefSeq" id="XP_018007886.1"/>
    </source>
</evidence>
<evidence type="ECO:0000256" key="3">
    <source>
        <dbReference type="ARBA" id="ARBA00022692"/>
    </source>
</evidence>
<comment type="subcellular location">
    <subcellularLocation>
        <location evidence="1">Membrane</location>
        <topology evidence="1">Multi-pass membrane protein</topology>
    </subcellularLocation>
</comment>
<dbReference type="OrthoDB" id="10253736at2759"/>
<dbReference type="GO" id="GO:0005811">
    <property type="term" value="C:lipid droplet"/>
    <property type="evidence" value="ECO:0007669"/>
    <property type="project" value="TreeGrafter"/>
</dbReference>
<evidence type="ECO:0000256" key="9">
    <source>
        <dbReference type="ARBA" id="ARBA00059620"/>
    </source>
</evidence>
<dbReference type="InterPro" id="IPR002347">
    <property type="entry name" value="SDR_fam"/>
</dbReference>
<dbReference type="RefSeq" id="XP_018007886.1">
    <property type="nucleotide sequence ID" value="XM_018152397.2"/>
</dbReference>
<comment type="function">
    <text evidence="9">Catalyzes the reduction of all-trans-retinal to all-trans-retinol in the presence of NADPH.</text>
</comment>
<keyword evidence="6" id="KW-0560">Oxidoreductase</keyword>
<dbReference type="OMA" id="MWFIICS"/>
<dbReference type="SUPFAM" id="SSF51735">
    <property type="entry name" value="NAD(P)-binding Rossmann-fold domains"/>
    <property type="match status" value="1"/>
</dbReference>
<dbReference type="PANTHER" id="PTHR24322">
    <property type="entry name" value="PKSB"/>
    <property type="match status" value="1"/>
</dbReference>
<keyword evidence="7" id="KW-0443">Lipid metabolism</keyword>
<protein>
    <recommendedName>
        <fullName evidence="10">Short-chain dehydrogenase/reductase 3</fullName>
    </recommendedName>
    <alternativeName>
        <fullName evidence="11">Retinal short-chain dehydrogenase/reductase 1</fullName>
    </alternativeName>
</protein>
<sequence>MKRDAGVAGGVAGLTLTLLKMLGALPLTGVYALEALIRTLTPRRFRRRDVRGHIVLITGGGSGLGRELALRFAAAGATVLVWGRNLRALEETKDKVESTGGSCFVYRVDVTDREAVYSTAGKIKSQFGMVDILVNNAGVAYGKNILDSNDDEIVNTFNVNIISHFYTTKAFLPEMLKINSGHVVTMSSMGGYTAVNRMTDYCASKFAAVGYNEALTMELRVNGHTGVLTTLVCPYYVDTGMFSGIASRWVPRT</sequence>
<reference evidence="14" key="1">
    <citation type="submission" date="2025-08" db="UniProtKB">
        <authorList>
            <consortium name="RefSeq"/>
        </authorList>
    </citation>
    <scope>IDENTIFICATION</scope>
    <source>
        <tissue evidence="14">Whole organism</tissue>
    </source>
</reference>
<evidence type="ECO:0000256" key="4">
    <source>
        <dbReference type="ARBA" id="ARBA00022857"/>
    </source>
</evidence>
<dbReference type="FunFam" id="3.40.50.720:FF:000131">
    <property type="entry name" value="Short-chain dehydrogenase/reductase 3"/>
    <property type="match status" value="1"/>
</dbReference>
<evidence type="ECO:0000256" key="10">
    <source>
        <dbReference type="ARBA" id="ARBA00068717"/>
    </source>
</evidence>
<keyword evidence="4" id="KW-0521">NADP</keyword>
<dbReference type="CDD" id="cd05339">
    <property type="entry name" value="17beta-HSDXI-like_SDR_c"/>
    <property type="match status" value="1"/>
</dbReference>
<keyword evidence="5" id="KW-1133">Transmembrane helix</keyword>
<dbReference type="PRINTS" id="PR00081">
    <property type="entry name" value="GDHRDH"/>
</dbReference>
<dbReference type="GO" id="GO:0016020">
    <property type="term" value="C:membrane"/>
    <property type="evidence" value="ECO:0007669"/>
    <property type="project" value="UniProtKB-SubCell"/>
</dbReference>
<dbReference type="Gene3D" id="3.40.50.720">
    <property type="entry name" value="NAD(P)-binding Rossmann-like Domain"/>
    <property type="match status" value="1"/>
</dbReference>
<dbReference type="PRINTS" id="PR00080">
    <property type="entry name" value="SDRFAMILY"/>
</dbReference>
<dbReference type="Pfam" id="PF00106">
    <property type="entry name" value="adh_short"/>
    <property type="match status" value="1"/>
</dbReference>
<keyword evidence="13" id="KW-1185">Reference proteome</keyword>
<comment type="similarity">
    <text evidence="2 12">Belongs to the short-chain dehydrogenases/reductases (SDR) family.</text>
</comment>
<evidence type="ECO:0000256" key="5">
    <source>
        <dbReference type="ARBA" id="ARBA00022989"/>
    </source>
</evidence>
<keyword evidence="3" id="KW-0812">Transmembrane</keyword>
<dbReference type="Proteomes" id="UP000694843">
    <property type="component" value="Unplaced"/>
</dbReference>
<keyword evidence="8" id="KW-0472">Membrane</keyword>
<evidence type="ECO:0000256" key="8">
    <source>
        <dbReference type="ARBA" id="ARBA00023136"/>
    </source>
</evidence>
<name>A0A8B7N229_HYAAZ</name>
<dbReference type="InterPro" id="IPR036291">
    <property type="entry name" value="NAD(P)-bd_dom_sf"/>
</dbReference>
<accession>A0A8B7N229</accession>
<dbReference type="GeneID" id="108665621"/>
<dbReference type="PANTHER" id="PTHR24322:SF748">
    <property type="entry name" value="FI23927P1-RELATED"/>
    <property type="match status" value="1"/>
</dbReference>
<gene>
    <name evidence="14" type="primary">LOC108665621</name>
</gene>
<proteinExistence type="inferred from homology"/>
<dbReference type="AlphaFoldDB" id="A0A8B7N229"/>
<evidence type="ECO:0000256" key="7">
    <source>
        <dbReference type="ARBA" id="ARBA00023098"/>
    </source>
</evidence>
<evidence type="ECO:0000256" key="1">
    <source>
        <dbReference type="ARBA" id="ARBA00004141"/>
    </source>
</evidence>
<evidence type="ECO:0000256" key="12">
    <source>
        <dbReference type="RuleBase" id="RU000363"/>
    </source>
</evidence>
<organism evidence="13 14">
    <name type="scientific">Hyalella azteca</name>
    <name type="common">Amphipod</name>
    <dbReference type="NCBI Taxonomy" id="294128"/>
    <lineage>
        <taxon>Eukaryota</taxon>
        <taxon>Metazoa</taxon>
        <taxon>Ecdysozoa</taxon>
        <taxon>Arthropoda</taxon>
        <taxon>Crustacea</taxon>
        <taxon>Multicrustacea</taxon>
        <taxon>Malacostraca</taxon>
        <taxon>Eumalacostraca</taxon>
        <taxon>Peracarida</taxon>
        <taxon>Amphipoda</taxon>
        <taxon>Senticaudata</taxon>
        <taxon>Talitrida</taxon>
        <taxon>Talitroidea</taxon>
        <taxon>Hyalellidae</taxon>
        <taxon>Hyalella</taxon>
    </lineage>
</organism>
<evidence type="ECO:0000256" key="11">
    <source>
        <dbReference type="ARBA" id="ARBA00082544"/>
    </source>
</evidence>
<evidence type="ECO:0000256" key="6">
    <source>
        <dbReference type="ARBA" id="ARBA00023002"/>
    </source>
</evidence>
<dbReference type="KEGG" id="hazt:108665621"/>